<reference evidence="2" key="1">
    <citation type="journal article" date="2013" name="Environ. Microbiol.">
        <title>Microbiota from the distal guts of lean and obese adolescents exhibit partial functional redundancy besides clear differences in community structure.</title>
        <authorList>
            <person name="Ferrer M."/>
            <person name="Ruiz A."/>
            <person name="Lanza F."/>
            <person name="Haange S.B."/>
            <person name="Oberbach A."/>
            <person name="Till H."/>
            <person name="Bargiela R."/>
            <person name="Campoy C."/>
            <person name="Segura M.T."/>
            <person name="Richter M."/>
            <person name="von Bergen M."/>
            <person name="Seifert J."/>
            <person name="Suarez A."/>
        </authorList>
    </citation>
    <scope>NUCLEOTIDE SEQUENCE</scope>
</reference>
<dbReference type="GO" id="GO:0005886">
    <property type="term" value="C:plasma membrane"/>
    <property type="evidence" value="ECO:0007669"/>
    <property type="project" value="TreeGrafter"/>
</dbReference>
<dbReference type="PANTHER" id="PTHR30627">
    <property type="entry name" value="PEPTIDOGLYCAN D,D-TRANSPEPTIDASE"/>
    <property type="match status" value="1"/>
</dbReference>
<evidence type="ECO:0000259" key="1">
    <source>
        <dbReference type="Pfam" id="PF00905"/>
    </source>
</evidence>
<gene>
    <name evidence="2" type="ORF">LEA_15871</name>
</gene>
<feature type="domain" description="Penicillin-binding protein transpeptidase" evidence="1">
    <location>
        <begin position="54"/>
        <end position="208"/>
    </location>
</feature>
<dbReference type="GO" id="GO:0008658">
    <property type="term" value="F:penicillin binding"/>
    <property type="evidence" value="ECO:0007669"/>
    <property type="project" value="InterPro"/>
</dbReference>
<dbReference type="GO" id="GO:0071555">
    <property type="term" value="P:cell wall organization"/>
    <property type="evidence" value="ECO:0007669"/>
    <property type="project" value="TreeGrafter"/>
</dbReference>
<dbReference type="EMBL" id="AJWY01010841">
    <property type="protein sequence ID" value="EKC54403.1"/>
    <property type="molecule type" value="Genomic_DNA"/>
</dbReference>
<name>K1SAE0_9ZZZZ</name>
<evidence type="ECO:0000313" key="2">
    <source>
        <dbReference type="EMBL" id="EKC54403.1"/>
    </source>
</evidence>
<dbReference type="InterPro" id="IPR001460">
    <property type="entry name" value="PCN-bd_Tpept"/>
</dbReference>
<dbReference type="InterPro" id="IPR050515">
    <property type="entry name" value="Beta-lactam/transpept"/>
</dbReference>
<dbReference type="AlphaFoldDB" id="K1SAE0"/>
<dbReference type="GO" id="GO:0071972">
    <property type="term" value="F:peptidoglycan L,D-transpeptidase activity"/>
    <property type="evidence" value="ECO:0007669"/>
    <property type="project" value="TreeGrafter"/>
</dbReference>
<accession>K1SAE0</accession>
<dbReference type="InterPro" id="IPR012338">
    <property type="entry name" value="Beta-lactam/transpept-like"/>
</dbReference>
<dbReference type="PANTHER" id="PTHR30627:SF25">
    <property type="entry name" value="PENICILLIN-BINDING PROTEIN 3"/>
    <property type="match status" value="1"/>
</dbReference>
<dbReference type="Pfam" id="PF00905">
    <property type="entry name" value="Transpeptidase"/>
    <property type="match status" value="1"/>
</dbReference>
<comment type="caution">
    <text evidence="2">The sequence shown here is derived from an EMBL/GenBank/DDBJ whole genome shotgun (WGS) entry which is preliminary data.</text>
</comment>
<proteinExistence type="predicted"/>
<feature type="non-terminal residue" evidence="2">
    <location>
        <position position="222"/>
    </location>
</feature>
<organism evidence="2">
    <name type="scientific">human gut metagenome</name>
    <dbReference type="NCBI Taxonomy" id="408170"/>
    <lineage>
        <taxon>unclassified sequences</taxon>
        <taxon>metagenomes</taxon>
        <taxon>organismal metagenomes</taxon>
    </lineage>
</organism>
<dbReference type="Gene3D" id="3.40.710.10">
    <property type="entry name" value="DD-peptidase/beta-lactamase superfamily"/>
    <property type="match status" value="1"/>
</dbReference>
<protein>
    <submittedName>
        <fullName evidence="2">Penicillin-binding protein 3</fullName>
    </submittedName>
</protein>
<feature type="non-terminal residue" evidence="2">
    <location>
        <position position="1"/>
    </location>
</feature>
<sequence length="222" mass="24282">RAVNGSEIYIEDANGNKKTSIAKQEQKDGQDVKLTIDSKLQQTVYEQFKDDKSAVVVMNPKTGEVLALASCPSFDSNDFSLGMTTADYKNLTENPDNLLYNRYLATYAPGSSFKPIIGAIGLTTGAFSADDDFGRSGTKWQNDSSWGDFYITTLSTYNGPANLKNALIHSDNIYFAKAALKIGGKNLINSLKNIGFGQQIEFPQTISKSSYSNSESFTNETQ</sequence>
<dbReference type="SUPFAM" id="SSF56601">
    <property type="entry name" value="beta-lactamase/transpeptidase-like"/>
    <property type="match status" value="1"/>
</dbReference>